<evidence type="ECO:0000313" key="2">
    <source>
        <dbReference type="Proteomes" id="UP000230066"/>
    </source>
</evidence>
<sequence length="116" mass="12578">MNLFAECEASSSMDNQHLLGPVDESSDGWTQHLVSDTASGLASGPTGVDPWVERLGTITNWRDKVLSFAISRFCLGDVIGENVSTHLALYTDAHGLISLYLETEYLSASVRTCPET</sequence>
<proteinExistence type="predicted"/>
<name>A0A4E0RE15_FASHE</name>
<comment type="caution">
    <text evidence="1">The sequence shown here is derived from an EMBL/GenBank/DDBJ whole genome shotgun (WGS) entry which is preliminary data.</text>
</comment>
<dbReference type="AlphaFoldDB" id="A0A4E0RE15"/>
<dbReference type="Proteomes" id="UP000230066">
    <property type="component" value="Unassembled WGS sequence"/>
</dbReference>
<organism evidence="1 2">
    <name type="scientific">Fasciola hepatica</name>
    <name type="common">Liver fluke</name>
    <dbReference type="NCBI Taxonomy" id="6192"/>
    <lineage>
        <taxon>Eukaryota</taxon>
        <taxon>Metazoa</taxon>
        <taxon>Spiralia</taxon>
        <taxon>Lophotrochozoa</taxon>
        <taxon>Platyhelminthes</taxon>
        <taxon>Trematoda</taxon>
        <taxon>Digenea</taxon>
        <taxon>Plagiorchiida</taxon>
        <taxon>Echinostomata</taxon>
        <taxon>Echinostomatoidea</taxon>
        <taxon>Fasciolidae</taxon>
        <taxon>Fasciola</taxon>
    </lineage>
</organism>
<gene>
    <name evidence="1" type="ORF">D915_004498</name>
</gene>
<accession>A0A4E0RE15</accession>
<protein>
    <submittedName>
        <fullName evidence="1">Uncharacterized protein</fullName>
    </submittedName>
</protein>
<dbReference type="EMBL" id="JXXN02001374">
    <property type="protein sequence ID" value="THD24905.1"/>
    <property type="molecule type" value="Genomic_DNA"/>
</dbReference>
<evidence type="ECO:0000313" key="1">
    <source>
        <dbReference type="EMBL" id="THD24905.1"/>
    </source>
</evidence>
<keyword evidence="2" id="KW-1185">Reference proteome</keyword>
<reference evidence="1" key="1">
    <citation type="submission" date="2019-03" db="EMBL/GenBank/DDBJ databases">
        <title>Improved annotation for the trematode Fasciola hepatica.</title>
        <authorList>
            <person name="Choi Y.-J."/>
            <person name="Martin J."/>
            <person name="Mitreva M."/>
        </authorList>
    </citation>
    <scope>NUCLEOTIDE SEQUENCE [LARGE SCALE GENOMIC DNA]</scope>
</reference>